<evidence type="ECO:0000313" key="2">
    <source>
        <dbReference type="EMBL" id="KAK7088684.1"/>
    </source>
</evidence>
<gene>
    <name evidence="2" type="ORF">V1264_022576</name>
</gene>
<dbReference type="AlphaFoldDB" id="A0AAN9FXZ0"/>
<accession>A0AAN9FXZ0</accession>
<dbReference type="PANTHER" id="PTHR23227">
    <property type="entry name" value="BUCENTAUR RELATED"/>
    <property type="match status" value="1"/>
</dbReference>
<sequence>MTRGAWNDRTLLDRHDRPERRTALVARMLDRYQIDTAALSETWFAGETQLEEVGGGYTFYCIGKPEGTLRTSGVGFAIRSKLARQSKDSFTTVIRCYAPKMTNTDDEKEAFHDELNNLISTTNRKDKLIILGDVNARVGKEHNTWPKVIGRHGTGKCNSNGLLLLTLCAEHELPTSE</sequence>
<organism evidence="2 3">
    <name type="scientific">Littorina saxatilis</name>
    <dbReference type="NCBI Taxonomy" id="31220"/>
    <lineage>
        <taxon>Eukaryota</taxon>
        <taxon>Metazoa</taxon>
        <taxon>Spiralia</taxon>
        <taxon>Lophotrochozoa</taxon>
        <taxon>Mollusca</taxon>
        <taxon>Gastropoda</taxon>
        <taxon>Caenogastropoda</taxon>
        <taxon>Littorinimorpha</taxon>
        <taxon>Littorinoidea</taxon>
        <taxon>Littorinidae</taxon>
        <taxon>Littorina</taxon>
    </lineage>
</organism>
<reference evidence="2 3" key="1">
    <citation type="submission" date="2024-02" db="EMBL/GenBank/DDBJ databases">
        <title>Chromosome-scale genome assembly of the rough periwinkle Littorina saxatilis.</title>
        <authorList>
            <person name="De Jode A."/>
            <person name="Faria R."/>
            <person name="Formenti G."/>
            <person name="Sims Y."/>
            <person name="Smith T.P."/>
            <person name="Tracey A."/>
            <person name="Wood J.M.D."/>
            <person name="Zagrodzka Z.B."/>
            <person name="Johannesson K."/>
            <person name="Butlin R.K."/>
            <person name="Leder E.H."/>
        </authorList>
    </citation>
    <scope>NUCLEOTIDE SEQUENCE [LARGE SCALE GENOMIC DNA]</scope>
    <source>
        <strain evidence="2">Snail1</strain>
        <tissue evidence="2">Muscle</tissue>
    </source>
</reference>
<keyword evidence="3" id="KW-1185">Reference proteome</keyword>
<dbReference type="InterPro" id="IPR005135">
    <property type="entry name" value="Endo/exonuclease/phosphatase"/>
</dbReference>
<dbReference type="EMBL" id="JBAMIC010004070">
    <property type="protein sequence ID" value="KAK7088684.1"/>
    <property type="molecule type" value="Genomic_DNA"/>
</dbReference>
<dbReference type="GO" id="GO:0003824">
    <property type="term" value="F:catalytic activity"/>
    <property type="evidence" value="ECO:0007669"/>
    <property type="project" value="InterPro"/>
</dbReference>
<dbReference type="SUPFAM" id="SSF56219">
    <property type="entry name" value="DNase I-like"/>
    <property type="match status" value="1"/>
</dbReference>
<dbReference type="InterPro" id="IPR036691">
    <property type="entry name" value="Endo/exonu/phosph_ase_sf"/>
</dbReference>
<name>A0AAN9FXZ0_9CAEN</name>
<feature type="domain" description="Endonuclease/exonuclease/phosphatase" evidence="1">
    <location>
        <begin position="16"/>
        <end position="138"/>
    </location>
</feature>
<evidence type="ECO:0000259" key="1">
    <source>
        <dbReference type="Pfam" id="PF03372"/>
    </source>
</evidence>
<comment type="caution">
    <text evidence="2">The sequence shown here is derived from an EMBL/GenBank/DDBJ whole genome shotgun (WGS) entry which is preliminary data.</text>
</comment>
<dbReference type="InterPro" id="IPR027124">
    <property type="entry name" value="Swc5/CFDP1/2"/>
</dbReference>
<dbReference type="Proteomes" id="UP001374579">
    <property type="component" value="Unassembled WGS sequence"/>
</dbReference>
<proteinExistence type="predicted"/>
<evidence type="ECO:0000313" key="3">
    <source>
        <dbReference type="Proteomes" id="UP001374579"/>
    </source>
</evidence>
<protein>
    <recommendedName>
        <fullName evidence="1">Endonuclease/exonuclease/phosphatase domain-containing protein</fullName>
    </recommendedName>
</protein>
<dbReference type="PANTHER" id="PTHR23227:SF84">
    <property type="entry name" value="ENDONUCLEASE_EXONUCLEASE_PHOSPHATASE DOMAIN-CONTAINING PROTEIN"/>
    <property type="match status" value="1"/>
</dbReference>
<dbReference type="Pfam" id="PF03372">
    <property type="entry name" value="Exo_endo_phos"/>
    <property type="match status" value="1"/>
</dbReference>
<dbReference type="Gene3D" id="3.60.10.10">
    <property type="entry name" value="Endonuclease/exonuclease/phosphatase"/>
    <property type="match status" value="1"/>
</dbReference>